<dbReference type="InterPro" id="IPR032514">
    <property type="entry name" value="GtaA_central"/>
</dbReference>
<dbReference type="KEGG" id="acan:ACA1_035300"/>
<dbReference type="EMBL" id="KB007886">
    <property type="protein sequence ID" value="ELR22200.1"/>
    <property type="molecule type" value="Genomic_DNA"/>
</dbReference>
<dbReference type="GeneID" id="14923128"/>
<protein>
    <submittedName>
        <fullName evidence="5">Glutaminase GtaA, putative</fullName>
    </submittedName>
</protein>
<organism evidence="5 6">
    <name type="scientific">Acanthamoeba castellanii (strain ATCC 30010 / Neff)</name>
    <dbReference type="NCBI Taxonomy" id="1257118"/>
    <lineage>
        <taxon>Eukaryota</taxon>
        <taxon>Amoebozoa</taxon>
        <taxon>Discosea</taxon>
        <taxon>Longamoebia</taxon>
        <taxon>Centramoebida</taxon>
        <taxon>Acanthamoebidae</taxon>
        <taxon>Acanthamoeba</taxon>
    </lineage>
</organism>
<reference evidence="5 6" key="1">
    <citation type="journal article" date="2013" name="Genome Biol.">
        <title>Genome of Acanthamoeba castellanii highlights extensive lateral gene transfer and early evolution of tyrosine kinase signaling.</title>
        <authorList>
            <person name="Clarke M."/>
            <person name="Lohan A.J."/>
            <person name="Liu B."/>
            <person name="Lagkouvardos I."/>
            <person name="Roy S."/>
            <person name="Zafar N."/>
            <person name="Bertelli C."/>
            <person name="Schilde C."/>
            <person name="Kianianmomeni A."/>
            <person name="Burglin T.R."/>
            <person name="Frech C."/>
            <person name="Turcotte B."/>
            <person name="Kopec K.O."/>
            <person name="Synnott J.M."/>
            <person name="Choo C."/>
            <person name="Paponov I."/>
            <person name="Finkler A."/>
            <person name="Soon Heng Tan C."/>
            <person name="Hutchins A.P."/>
            <person name="Weinmeier T."/>
            <person name="Rattei T."/>
            <person name="Chu J.S."/>
            <person name="Gimenez G."/>
            <person name="Irimia M."/>
            <person name="Rigden D.J."/>
            <person name="Fitzpatrick D.A."/>
            <person name="Lorenzo-Morales J."/>
            <person name="Bateman A."/>
            <person name="Chiu C.H."/>
            <person name="Tang P."/>
            <person name="Hegemann P."/>
            <person name="Fromm H."/>
            <person name="Raoult D."/>
            <person name="Greub G."/>
            <person name="Miranda-Saavedra D."/>
            <person name="Chen N."/>
            <person name="Nash P."/>
            <person name="Ginger M.L."/>
            <person name="Horn M."/>
            <person name="Schaap P."/>
            <person name="Caler L."/>
            <person name="Loftus B."/>
        </authorList>
    </citation>
    <scope>NUCLEOTIDE SEQUENCE [LARGE SCALE GENOMIC DNA]</scope>
    <source>
        <strain evidence="5 6">Neff</strain>
    </source>
</reference>
<dbReference type="Pfam" id="PF16334">
    <property type="entry name" value="DUF4964"/>
    <property type="match status" value="1"/>
</dbReference>
<feature type="domain" description="Glutaminase A central" evidence="3">
    <location>
        <begin position="347"/>
        <end position="703"/>
    </location>
</feature>
<name>L8HAI9_ACACF</name>
<dbReference type="PANTHER" id="PTHR31987:SF1">
    <property type="entry name" value="GLUTAMINASE A"/>
    <property type="match status" value="1"/>
</dbReference>
<evidence type="ECO:0000313" key="6">
    <source>
        <dbReference type="Proteomes" id="UP000011083"/>
    </source>
</evidence>
<evidence type="ECO:0000313" key="5">
    <source>
        <dbReference type="EMBL" id="ELR22200.1"/>
    </source>
</evidence>
<dbReference type="PANTHER" id="PTHR31987">
    <property type="entry name" value="GLUTAMINASE A-RELATED"/>
    <property type="match status" value="1"/>
</dbReference>
<proteinExistence type="predicted"/>
<keyword evidence="1" id="KW-0732">Signal</keyword>
<dbReference type="Pfam" id="PF17168">
    <property type="entry name" value="DUF5127"/>
    <property type="match status" value="1"/>
</dbReference>
<dbReference type="RefSeq" id="XP_004348714.1">
    <property type="nucleotide sequence ID" value="XM_004348664.1"/>
</dbReference>
<evidence type="ECO:0000259" key="2">
    <source>
        <dbReference type="Pfam" id="PF16334"/>
    </source>
</evidence>
<keyword evidence="6" id="KW-1185">Reference proteome</keyword>
<dbReference type="InterPro" id="IPR033433">
    <property type="entry name" value="GtaA_N"/>
</dbReference>
<gene>
    <name evidence="5" type="ORF">ACA1_035300</name>
</gene>
<evidence type="ECO:0000256" key="1">
    <source>
        <dbReference type="SAM" id="SignalP"/>
    </source>
</evidence>
<feature type="domain" description="DUF4964" evidence="2">
    <location>
        <begin position="32"/>
        <end position="87"/>
    </location>
</feature>
<dbReference type="InterPro" id="IPR032515">
    <property type="entry name" value="DUF4964"/>
</dbReference>
<dbReference type="Pfam" id="PF16335">
    <property type="entry name" value="GtaA_6_Hairpin"/>
    <property type="match status" value="1"/>
</dbReference>
<dbReference type="Proteomes" id="UP000011083">
    <property type="component" value="Unassembled WGS sequence"/>
</dbReference>
<feature type="domain" description="Glutaminase A N-terminal" evidence="4">
    <location>
        <begin position="108"/>
        <end position="339"/>
    </location>
</feature>
<dbReference type="InterPro" id="IPR052743">
    <property type="entry name" value="Glutaminase_GtaA"/>
</dbReference>
<dbReference type="STRING" id="1257118.L8HAI9"/>
<feature type="signal peptide" evidence="1">
    <location>
        <begin position="1"/>
        <end position="20"/>
    </location>
</feature>
<evidence type="ECO:0000259" key="3">
    <source>
        <dbReference type="Pfam" id="PF16335"/>
    </source>
</evidence>
<dbReference type="OrthoDB" id="30727at2759"/>
<dbReference type="VEuPathDB" id="AmoebaDB:ACA1_035300"/>
<evidence type="ECO:0000259" key="4">
    <source>
        <dbReference type="Pfam" id="PF17168"/>
    </source>
</evidence>
<sequence>MKVGLSAAVAVALLVSLVAAGALDASAPIPGFRPPAVPLVLMDPYMNVWLRGTNLTDTWATYWDGTVKALVGLVRIDGTAYRFMGPEGEAGGNLPQPIQQLSSTVYPTQSVFTFGAKGVELTVTFTTPLLTDDIEVMSRPVTYLTFSVRSTDHASHRVELYYDNTAEWCVNTVDQFVEWKRFSDSRTLEVMRIGTSAQPVLQRSGDGVGIDWGYVYVATEKNDPKLQTVISGGLESRNQFVSSGALPPKDDTRMPRAASDDWPVMAVRWSLTTGPSGEPVSRYLMLAYDDRFSIKWFGTPFPPYWNRNMRPDAVEMLETAAHDYTKLIVRCTTFDRSLVNELEQAGGQKYATIAALAYRQCAGGTKLVWNTKENKLWYFMKEISSDGDLSTVDVIYPASPFFLHFNPELLRLLLVPLLEYANNETSVLYNFPWAPHHLGEYPIGYILPKDQENMPVEETGNLFMMILGIVQRQKNDLTWLFPRYSKLLEMWAGYLVASLPDPGNQLCTDDFEGPSPHNANLAAKGVVGLSAYAKILETAGNTTVMADGPETGAFYYQRLAEKFMSQWMQLAATNATGVPHYKLEYDIAESWSLKYNIAYQKFVGLDIFPQAVINTELNYYMKQMNTYGVPLDVRSDFTKLDWESWVGAMSDNKDDWTTIIDKIYLFADTTPDRIPLTDWYWTSTGRFRGFIARPVLGAVYAKLLLHQQQ</sequence>
<dbReference type="AlphaFoldDB" id="L8HAI9"/>
<accession>L8HAI9</accession>
<feature type="chain" id="PRO_5003990561" evidence="1">
    <location>
        <begin position="21"/>
        <end position="709"/>
    </location>
</feature>
<dbReference type="OMA" id="WAGMIRV"/>